<dbReference type="Gene3D" id="3.30.530.20">
    <property type="match status" value="1"/>
</dbReference>
<feature type="domain" description="Coenzyme Q-binding protein COQ10 START" evidence="2">
    <location>
        <begin position="1"/>
        <end position="143"/>
    </location>
</feature>
<evidence type="ECO:0000259" key="2">
    <source>
        <dbReference type="Pfam" id="PF03364"/>
    </source>
</evidence>
<proteinExistence type="inferred from homology"/>
<protein>
    <recommendedName>
        <fullName evidence="2">Coenzyme Q-binding protein COQ10 START domain-containing protein</fullName>
    </recommendedName>
</protein>
<organism evidence="3 4">
    <name type="scientific">Candidatus Magnetoglobus multicellularis str. Araruama</name>
    <dbReference type="NCBI Taxonomy" id="890399"/>
    <lineage>
        <taxon>Bacteria</taxon>
        <taxon>Pseudomonadati</taxon>
        <taxon>Thermodesulfobacteriota</taxon>
        <taxon>Desulfobacteria</taxon>
        <taxon>Desulfobacterales</taxon>
        <taxon>Desulfobacteraceae</taxon>
        <taxon>Candidatus Magnetoglobus</taxon>
    </lineage>
</organism>
<comment type="caution">
    <text evidence="3">The sequence shown here is derived from an EMBL/GenBank/DDBJ whole genome shotgun (WGS) entry which is preliminary data.</text>
</comment>
<dbReference type="AlphaFoldDB" id="A0A1V1P975"/>
<dbReference type="SUPFAM" id="SSF55961">
    <property type="entry name" value="Bet v1-like"/>
    <property type="match status" value="1"/>
</dbReference>
<dbReference type="InterPro" id="IPR023393">
    <property type="entry name" value="START-like_dom_sf"/>
</dbReference>
<dbReference type="Pfam" id="PF03364">
    <property type="entry name" value="Polyketide_cyc"/>
    <property type="match status" value="1"/>
</dbReference>
<sequence>MPAPPETVWSVLCNFDVMGDYIPYLAYYKTRHVLKTDDSGQTTEALIEGKLKVPVLTVEYTLFVSFFPDRYRVEWRLLQEEQVAQYNQQGLDIKACTGGLKDVDGYGYVLPYDDDRSQSIYIYAPVVETSIPLPGFAEKMVTKTVTSGYMHGIRDRVKQISK</sequence>
<dbReference type="InterPro" id="IPR005031">
    <property type="entry name" value="COQ10_START"/>
</dbReference>
<accession>A0A1V1P975</accession>
<comment type="similarity">
    <text evidence="1">Belongs to the ribosome association toxin RatA family.</text>
</comment>
<evidence type="ECO:0000256" key="1">
    <source>
        <dbReference type="ARBA" id="ARBA00008918"/>
    </source>
</evidence>
<evidence type="ECO:0000313" key="4">
    <source>
        <dbReference type="Proteomes" id="UP000189670"/>
    </source>
</evidence>
<dbReference type="Proteomes" id="UP000189670">
    <property type="component" value="Unassembled WGS sequence"/>
</dbReference>
<gene>
    <name evidence="3" type="ORF">OMM_02623</name>
</gene>
<reference evidence="4" key="1">
    <citation type="submission" date="2012-11" db="EMBL/GenBank/DDBJ databases">
        <authorList>
            <person name="Lucero-Rivera Y.E."/>
            <person name="Tovar-Ramirez D."/>
        </authorList>
    </citation>
    <scope>NUCLEOTIDE SEQUENCE [LARGE SCALE GENOMIC DNA]</scope>
    <source>
        <strain evidence="4">Araruama</strain>
    </source>
</reference>
<evidence type="ECO:0000313" key="3">
    <source>
        <dbReference type="EMBL" id="ETR71255.1"/>
    </source>
</evidence>
<name>A0A1V1P975_9BACT</name>
<dbReference type="EMBL" id="ATBP01000296">
    <property type="protein sequence ID" value="ETR71255.1"/>
    <property type="molecule type" value="Genomic_DNA"/>
</dbReference>